<proteinExistence type="inferred from homology"/>
<dbReference type="PANTHER" id="PTHR10430">
    <property type="entry name" value="PEROXIREDOXIN"/>
    <property type="match status" value="1"/>
</dbReference>
<evidence type="ECO:0000256" key="5">
    <source>
        <dbReference type="ARBA" id="ARBA00022862"/>
    </source>
</evidence>
<dbReference type="InterPro" id="IPR013766">
    <property type="entry name" value="Thioredoxin_domain"/>
</dbReference>
<dbReference type="InterPro" id="IPR037944">
    <property type="entry name" value="PRX5-like"/>
</dbReference>
<organism evidence="11 13">
    <name type="scientific">Auxenochlorella protothecoides</name>
    <name type="common">Green microalga</name>
    <name type="synonym">Chlorella protothecoides</name>
    <dbReference type="NCBI Taxonomy" id="3075"/>
    <lineage>
        <taxon>Eukaryota</taxon>
        <taxon>Viridiplantae</taxon>
        <taxon>Chlorophyta</taxon>
        <taxon>core chlorophytes</taxon>
        <taxon>Trebouxiophyceae</taxon>
        <taxon>Chlorellales</taxon>
        <taxon>Chlorellaceae</taxon>
        <taxon>Auxenochlorella</taxon>
    </lineage>
</organism>
<dbReference type="GO" id="GO:0008379">
    <property type="term" value="F:thioredoxin peroxidase activity"/>
    <property type="evidence" value="ECO:0007669"/>
    <property type="project" value="InterPro"/>
</dbReference>
<dbReference type="GO" id="GO:0042744">
    <property type="term" value="P:hydrogen peroxide catabolic process"/>
    <property type="evidence" value="ECO:0007669"/>
    <property type="project" value="TreeGrafter"/>
</dbReference>
<evidence type="ECO:0000256" key="9">
    <source>
        <dbReference type="RuleBase" id="RU366011"/>
    </source>
</evidence>
<dbReference type="STRING" id="3075.A0A087SBU7"/>
<reference evidence="14" key="2">
    <citation type="journal article" date="2018" name="Algal Res.">
        <title>Characterization of plant carbon substrate utilization by Auxenochlorella protothecoides.</title>
        <authorList>
            <person name="Vogler B.W."/>
            <person name="Starkenburg S.R."/>
            <person name="Sudasinghe N."/>
            <person name="Schambach J.Y."/>
            <person name="Rollin J.A."/>
            <person name="Pattathil S."/>
            <person name="Barry A.N."/>
        </authorList>
    </citation>
    <scope>NUCLEOTIDE SEQUENCE [LARGE SCALE GENOMIC DNA]</scope>
    <source>
        <strain evidence="14">UTEX 25</strain>
    </source>
</reference>
<dbReference type="EC" id="1.11.1.25" evidence="3 9"/>
<keyword evidence="6 9" id="KW-0560">Oxidoreductase</keyword>
<dbReference type="KEGG" id="apro:F751_3392"/>
<evidence type="ECO:0000313" key="13">
    <source>
        <dbReference type="Proteomes" id="UP000028924"/>
    </source>
</evidence>
<dbReference type="GO" id="GO:0045454">
    <property type="term" value="P:cell redox homeostasis"/>
    <property type="evidence" value="ECO:0007669"/>
    <property type="project" value="TreeGrafter"/>
</dbReference>
<gene>
    <name evidence="12" type="ORF">APUTEX25_003358</name>
    <name evidence="11" type="ORF">F751_3392</name>
</gene>
<dbReference type="PROSITE" id="PS51352">
    <property type="entry name" value="THIOREDOXIN_2"/>
    <property type="match status" value="1"/>
</dbReference>
<keyword evidence="4 9" id="KW-0575">Peroxidase</keyword>
<dbReference type="OrthoDB" id="1882547at2759"/>
<feature type="active site" description="Cysteine sulfenic acid (-SOH) intermediate" evidence="8">
    <location>
        <position position="75"/>
    </location>
</feature>
<dbReference type="FunFam" id="3.40.30.10:FF:000020">
    <property type="entry name" value="Peroxiredoxin"/>
    <property type="match status" value="1"/>
</dbReference>
<evidence type="ECO:0000256" key="4">
    <source>
        <dbReference type="ARBA" id="ARBA00022559"/>
    </source>
</evidence>
<dbReference type="GO" id="GO:0005777">
    <property type="term" value="C:peroxisome"/>
    <property type="evidence" value="ECO:0007669"/>
    <property type="project" value="TreeGrafter"/>
</dbReference>
<evidence type="ECO:0000256" key="3">
    <source>
        <dbReference type="ARBA" id="ARBA00013016"/>
    </source>
</evidence>
<keyword evidence="5 9" id="KW-0049">Antioxidant</keyword>
<protein>
    <recommendedName>
        <fullName evidence="3 9">Glutaredoxin-dependent peroxiredoxin</fullName>
        <ecNumber evidence="3 9">1.11.1.25</ecNumber>
    </recommendedName>
</protein>
<comment type="similarity">
    <text evidence="2 9">Belongs to the peroxiredoxin family. Prx5 subfamily.</text>
</comment>
<accession>A0A087SBU7</accession>
<reference evidence="12" key="3">
    <citation type="submission" date="2018-10" db="EMBL/GenBank/DDBJ databases">
        <authorList>
            <person name="Hovde B."/>
            <person name="Zhang X."/>
        </authorList>
    </citation>
    <scope>NUCLEOTIDE SEQUENCE [LARGE SCALE GENOMIC DNA]</scope>
    <source>
        <strain evidence="12">UTEX 25</strain>
    </source>
</reference>
<dbReference type="EMBL" id="QOKY01000197">
    <property type="protein sequence ID" value="RMZ53536.1"/>
    <property type="molecule type" value="Genomic_DNA"/>
</dbReference>
<reference evidence="11 13" key="1">
    <citation type="journal article" date="2014" name="BMC Genomics">
        <title>Oil accumulation mechanisms of the oleaginous microalga Chlorella protothecoides revealed through its genome, transcriptomes, and proteomes.</title>
        <authorList>
            <person name="Gao C."/>
            <person name="Wang Y."/>
            <person name="Shen Y."/>
            <person name="Yan D."/>
            <person name="He X."/>
            <person name="Dai J."/>
            <person name="Wu Q."/>
        </authorList>
    </citation>
    <scope>NUCLEOTIDE SEQUENCE [LARGE SCALE GENOMIC DNA]</scope>
    <source>
        <strain evidence="11 13">0710</strain>
    </source>
</reference>
<dbReference type="eggNOG" id="KOG0541">
    <property type="taxonomic scope" value="Eukaryota"/>
</dbReference>
<dbReference type="InterPro" id="IPR013740">
    <property type="entry name" value="Redoxin"/>
</dbReference>
<evidence type="ECO:0000313" key="14">
    <source>
        <dbReference type="Proteomes" id="UP000279271"/>
    </source>
</evidence>
<sequence length="189" mass="19851">MAPKVIDEGRVTCGRDRPGPLLGPAWANRSAGDAVPDVQLVHLVNEKPEKVSLRDLFKGKKGILVGVPGAFTPGCSKTHLPGYINDYEKLKAAGNEITVLLTVNDPFVADAWATSAGAQGKVDVYADPAGEAVKALGVEFDATPFLGNVRSARFSAVVQDGTFKTFNLEDGGGLTCSLSNQILAQLKDA</sequence>
<evidence type="ECO:0000256" key="6">
    <source>
        <dbReference type="ARBA" id="ARBA00023002"/>
    </source>
</evidence>
<dbReference type="GO" id="GO:0005739">
    <property type="term" value="C:mitochondrion"/>
    <property type="evidence" value="ECO:0007669"/>
    <property type="project" value="TreeGrafter"/>
</dbReference>
<dbReference type="GO" id="GO:0034599">
    <property type="term" value="P:cellular response to oxidative stress"/>
    <property type="evidence" value="ECO:0007669"/>
    <property type="project" value="InterPro"/>
</dbReference>
<dbReference type="GeneID" id="23614783"/>
<evidence type="ECO:0000256" key="7">
    <source>
        <dbReference type="ARBA" id="ARBA00023284"/>
    </source>
</evidence>
<evidence type="ECO:0000256" key="1">
    <source>
        <dbReference type="ARBA" id="ARBA00001711"/>
    </source>
</evidence>
<dbReference type="RefSeq" id="XP_011396071.1">
    <property type="nucleotide sequence ID" value="XM_011397769.1"/>
</dbReference>
<dbReference type="AlphaFoldDB" id="A0A087SBU7"/>
<dbReference type="PANTHER" id="PTHR10430:SF16">
    <property type="entry name" value="PEROXIREDOXIN-5, MITOCHONDRIAL"/>
    <property type="match status" value="1"/>
</dbReference>
<feature type="domain" description="Thioredoxin" evidence="10">
    <location>
        <begin position="29"/>
        <end position="188"/>
    </location>
</feature>
<dbReference type="InterPro" id="IPR036249">
    <property type="entry name" value="Thioredoxin-like_sf"/>
</dbReference>
<evidence type="ECO:0000313" key="11">
    <source>
        <dbReference type="EMBL" id="KFM23201.1"/>
    </source>
</evidence>
<comment type="function">
    <text evidence="9">Thiol-specific peroxidase that catalyzes the reduction of hydrogen peroxide and organic hydroperoxides to water and alcohols, respectively. Plays a role in cell protection against oxidative stress by detoxifying peroxides.</text>
</comment>
<evidence type="ECO:0000256" key="8">
    <source>
        <dbReference type="PIRSR" id="PIRSR637944-1"/>
    </source>
</evidence>
<dbReference type="Proteomes" id="UP000028924">
    <property type="component" value="Unassembled WGS sequence"/>
</dbReference>
<reference evidence="12" key="4">
    <citation type="submission" date="2018-11" db="EMBL/GenBank/DDBJ databases">
        <title>Characterization of plant carbon substrate utilization by Auxenochlorella protothecoides.</title>
        <authorList>
            <person name="Vogler B.W."/>
            <person name="Starkenburg S.R."/>
            <person name="Sudasinghe N."/>
            <person name="Schambach J.Y."/>
            <person name="Rollin J.A."/>
            <person name="Pattathil S."/>
            <person name="Barry A.N."/>
        </authorList>
    </citation>
    <scope>NUCLEOTIDE SEQUENCE [LARGE SCALE GENOMIC DNA]</scope>
    <source>
        <strain evidence="12">UTEX 25</strain>
    </source>
</reference>
<dbReference type="CDD" id="cd03013">
    <property type="entry name" value="PRX5_like"/>
    <property type="match status" value="1"/>
</dbReference>
<dbReference type="Gene3D" id="3.40.30.10">
    <property type="entry name" value="Glutaredoxin"/>
    <property type="match status" value="1"/>
</dbReference>
<dbReference type="Pfam" id="PF08534">
    <property type="entry name" value="Redoxin"/>
    <property type="match status" value="1"/>
</dbReference>
<comment type="catalytic activity">
    <reaction evidence="1">
        <text>[glutaredoxin]-dithiol + a hydroperoxide = [glutaredoxin]-disulfide + an alcohol + H2O</text>
        <dbReference type="Rhea" id="RHEA:62624"/>
        <dbReference type="Rhea" id="RHEA-COMP:10729"/>
        <dbReference type="Rhea" id="RHEA-COMP:10730"/>
        <dbReference type="ChEBI" id="CHEBI:15377"/>
        <dbReference type="ChEBI" id="CHEBI:29950"/>
        <dbReference type="ChEBI" id="CHEBI:30879"/>
        <dbReference type="ChEBI" id="CHEBI:35924"/>
        <dbReference type="ChEBI" id="CHEBI:50058"/>
        <dbReference type="EC" id="1.11.1.25"/>
    </reaction>
</comment>
<name>A0A087SBU7_AUXPR</name>
<keyword evidence="7 9" id="KW-0676">Redox-active center</keyword>
<keyword evidence="13" id="KW-1185">Reference proteome</keyword>
<evidence type="ECO:0000256" key="2">
    <source>
        <dbReference type="ARBA" id="ARBA00010505"/>
    </source>
</evidence>
<evidence type="ECO:0000259" key="10">
    <source>
        <dbReference type="PROSITE" id="PS51352"/>
    </source>
</evidence>
<evidence type="ECO:0000313" key="12">
    <source>
        <dbReference type="EMBL" id="RMZ53536.1"/>
    </source>
</evidence>
<dbReference type="Proteomes" id="UP000279271">
    <property type="component" value="Unassembled WGS sequence"/>
</dbReference>
<dbReference type="EMBL" id="KL662089">
    <property type="protein sequence ID" value="KFM23201.1"/>
    <property type="molecule type" value="Genomic_DNA"/>
</dbReference>
<dbReference type="SUPFAM" id="SSF52833">
    <property type="entry name" value="Thioredoxin-like"/>
    <property type="match status" value="1"/>
</dbReference>